<sequence>MSNKPRVYPYIPNSVPEVKAAMLAACNARSVEDFYAEIPAALRMIQPMQLPEPMLSEVRLKQHVERIMARNTAANEVVSFLGGGCYQTHVPSICDEINGRSEFLTAYAGEPYDDHGRFQALFEYCSMMGELLDAEVVSVPTFDGFQAAATVCRMAGRYSGKRKVLLAASVNPDKLSHIVTYGRADLDFEYVAFNSDTGQVDLDDLSARLDDTVAGFYFDTPNYFGVIENGPAISQRVKAKGAMLLTGVDPSSLGVLTPPIRFGADLVCGDIQPLGMHMSYGGGHGGFISSRDEEALVLQYPSRLFGIAPTEVPGEYGFGDVAYHRTSFDKRENGNEFVGTAAALWGITAGVYLAMMGPKGMQELGEGMMKRLCYLKQRLASLPGVRLAHGSSAHYRECVVNFNRTGKTVAEINQALRARGIFGGHDLSETFPSLGQSALYAVSDLHSQADLDALVDALAQILQGQTA</sequence>
<dbReference type="PANTHER" id="PTHR42806">
    <property type="entry name" value="GLYCINE CLEAVAGE SYSTEM P-PROTEIN"/>
    <property type="match status" value="1"/>
</dbReference>
<dbReference type="InterPro" id="IPR015422">
    <property type="entry name" value="PyrdxlP-dep_Trfase_small"/>
</dbReference>
<dbReference type="Gene3D" id="3.90.1150.10">
    <property type="entry name" value="Aspartate Aminotransferase, domain 1"/>
    <property type="match status" value="1"/>
</dbReference>
<gene>
    <name evidence="3" type="ORF">HF682_15970</name>
</gene>
<evidence type="ECO:0000313" key="4">
    <source>
        <dbReference type="Proteomes" id="UP000587991"/>
    </source>
</evidence>
<dbReference type="GO" id="GO:0009116">
    <property type="term" value="P:nucleoside metabolic process"/>
    <property type="evidence" value="ECO:0007669"/>
    <property type="project" value="InterPro"/>
</dbReference>
<evidence type="ECO:0000313" key="3">
    <source>
        <dbReference type="EMBL" id="NLR76665.1"/>
    </source>
</evidence>
<dbReference type="EC" id="1.4.4.2" evidence="3"/>
<dbReference type="InterPro" id="IPR023010">
    <property type="entry name" value="GcvPA"/>
</dbReference>
<accession>A0A847SCM5</accession>
<keyword evidence="4" id="KW-1185">Reference proteome</keyword>
<dbReference type="EMBL" id="JABAIM010000004">
    <property type="protein sequence ID" value="NLR76665.1"/>
    <property type="molecule type" value="Genomic_DNA"/>
</dbReference>
<dbReference type="Proteomes" id="UP000587991">
    <property type="component" value="Unassembled WGS sequence"/>
</dbReference>
<evidence type="ECO:0000256" key="1">
    <source>
        <dbReference type="ARBA" id="ARBA00023002"/>
    </source>
</evidence>
<protein>
    <submittedName>
        <fullName evidence="3">Aminomethyl-transferring glycine dehydrogenase subunit GcvPA</fullName>
        <ecNumber evidence="3">1.4.4.2</ecNumber>
    </submittedName>
</protein>
<organism evidence="3 4">
    <name type="scientific">Leeia aquatica</name>
    <dbReference type="NCBI Taxonomy" id="2725557"/>
    <lineage>
        <taxon>Bacteria</taxon>
        <taxon>Pseudomonadati</taxon>
        <taxon>Pseudomonadota</taxon>
        <taxon>Betaproteobacteria</taxon>
        <taxon>Neisseriales</taxon>
        <taxon>Leeiaceae</taxon>
        <taxon>Leeia</taxon>
    </lineage>
</organism>
<name>A0A847SCM5_9NEIS</name>
<evidence type="ECO:0000259" key="2">
    <source>
        <dbReference type="Pfam" id="PF02347"/>
    </source>
</evidence>
<dbReference type="NCBIfam" id="NF001696">
    <property type="entry name" value="PRK00451.1"/>
    <property type="match status" value="1"/>
</dbReference>
<dbReference type="AlphaFoldDB" id="A0A847SCM5"/>
<keyword evidence="1 3" id="KW-0560">Oxidoreductase</keyword>
<feature type="domain" description="Glycine cleavage system P-protein N-terminal" evidence="2">
    <location>
        <begin position="10"/>
        <end position="401"/>
    </location>
</feature>
<dbReference type="Pfam" id="PF02347">
    <property type="entry name" value="GDC-P"/>
    <property type="match status" value="1"/>
</dbReference>
<dbReference type="InterPro" id="IPR015424">
    <property type="entry name" value="PyrdxlP-dep_Trfase"/>
</dbReference>
<dbReference type="GO" id="GO:0004375">
    <property type="term" value="F:glycine dehydrogenase (decarboxylating) activity"/>
    <property type="evidence" value="ECO:0007669"/>
    <property type="project" value="UniProtKB-EC"/>
</dbReference>
<reference evidence="3 4" key="1">
    <citation type="submission" date="2020-04" db="EMBL/GenBank/DDBJ databases">
        <title>Draft genome of Leeia sp. IMCC25680.</title>
        <authorList>
            <person name="Song J."/>
            <person name="Cho J.-C."/>
        </authorList>
    </citation>
    <scope>NUCLEOTIDE SEQUENCE [LARGE SCALE GENOMIC DNA]</scope>
    <source>
        <strain evidence="3 4">IMCC25680</strain>
    </source>
</reference>
<dbReference type="InterPro" id="IPR049315">
    <property type="entry name" value="GDC-P_N"/>
</dbReference>
<dbReference type="Gene3D" id="3.40.640.10">
    <property type="entry name" value="Type I PLP-dependent aspartate aminotransferase-like (Major domain)"/>
    <property type="match status" value="1"/>
</dbReference>
<dbReference type="InterPro" id="IPR015421">
    <property type="entry name" value="PyrdxlP-dep_Trfase_major"/>
</dbReference>
<dbReference type="SUPFAM" id="SSF53383">
    <property type="entry name" value="PLP-dependent transferases"/>
    <property type="match status" value="1"/>
</dbReference>
<proteinExistence type="predicted"/>
<comment type="caution">
    <text evidence="3">The sequence shown here is derived from an EMBL/GenBank/DDBJ whole genome shotgun (WGS) entry which is preliminary data.</text>
</comment>
<dbReference type="RefSeq" id="WP_168878332.1">
    <property type="nucleotide sequence ID" value="NZ_JABAIM010000004.1"/>
</dbReference>
<dbReference type="PANTHER" id="PTHR42806:SF1">
    <property type="entry name" value="GLYCINE DEHYDROGENASE (DECARBOXYLATING)"/>
    <property type="match status" value="1"/>
</dbReference>